<proteinExistence type="predicted"/>
<protein>
    <recommendedName>
        <fullName evidence="3">Reverse transcriptase domain-containing protein</fullName>
    </recommendedName>
</protein>
<accession>A0AAN7RR75</accession>
<dbReference type="AlphaFoldDB" id="A0AAN7RR75"/>
<gene>
    <name evidence="1" type="ORF">QYF61_026416</name>
</gene>
<evidence type="ECO:0000313" key="1">
    <source>
        <dbReference type="EMBL" id="KAK4813812.1"/>
    </source>
</evidence>
<organism evidence="1 2">
    <name type="scientific">Mycteria americana</name>
    <name type="common">Wood stork</name>
    <dbReference type="NCBI Taxonomy" id="33587"/>
    <lineage>
        <taxon>Eukaryota</taxon>
        <taxon>Metazoa</taxon>
        <taxon>Chordata</taxon>
        <taxon>Craniata</taxon>
        <taxon>Vertebrata</taxon>
        <taxon>Euteleostomi</taxon>
        <taxon>Archelosauria</taxon>
        <taxon>Archosauria</taxon>
        <taxon>Dinosauria</taxon>
        <taxon>Saurischia</taxon>
        <taxon>Theropoda</taxon>
        <taxon>Coelurosauria</taxon>
        <taxon>Aves</taxon>
        <taxon>Neognathae</taxon>
        <taxon>Neoaves</taxon>
        <taxon>Aequornithes</taxon>
        <taxon>Ciconiiformes</taxon>
        <taxon>Ciconiidae</taxon>
        <taxon>Mycteria</taxon>
    </lineage>
</organism>
<dbReference type="EMBL" id="JAUNZN010000012">
    <property type="protein sequence ID" value="KAK4813812.1"/>
    <property type="molecule type" value="Genomic_DNA"/>
</dbReference>
<reference evidence="1 2" key="1">
    <citation type="journal article" date="2023" name="J. Hered.">
        <title>Chromosome-level genome of the wood stork (Mycteria americana) provides insight into avian chromosome evolution.</title>
        <authorList>
            <person name="Flamio R. Jr."/>
            <person name="Ramstad K.M."/>
        </authorList>
    </citation>
    <scope>NUCLEOTIDE SEQUENCE [LARGE SCALE GENOMIC DNA]</scope>
    <source>
        <strain evidence="1">JAX WOST 10</strain>
    </source>
</reference>
<dbReference type="Proteomes" id="UP001333110">
    <property type="component" value="Unassembled WGS sequence"/>
</dbReference>
<evidence type="ECO:0000313" key="2">
    <source>
        <dbReference type="Proteomes" id="UP001333110"/>
    </source>
</evidence>
<name>A0AAN7RR75_MYCAM</name>
<keyword evidence="2" id="KW-1185">Reference proteome</keyword>
<sequence length="104" mass="11939">MQCCTNKDLPKLSAEHVKEEIQHTNQSNWRKANVIPIFKKDKQEDPGLASLTSAPGKVIEQIILENISRNVKDKKDIRSSQHGFTKGKSCLTNLRTFYDERLAW</sequence>
<evidence type="ECO:0008006" key="3">
    <source>
        <dbReference type="Google" id="ProtNLM"/>
    </source>
</evidence>
<comment type="caution">
    <text evidence="1">The sequence shown here is derived from an EMBL/GenBank/DDBJ whole genome shotgun (WGS) entry which is preliminary data.</text>
</comment>